<name>A0A4U1B4D1_9GAMM</name>
<gene>
    <name evidence="5" type="ORF">E8M12_10330</name>
</gene>
<evidence type="ECO:0000256" key="3">
    <source>
        <dbReference type="PIRSR" id="PIRSR603782-2"/>
    </source>
</evidence>
<dbReference type="CDD" id="cd02968">
    <property type="entry name" value="SCO"/>
    <property type="match status" value="1"/>
</dbReference>
<keyword evidence="6" id="KW-1185">Reference proteome</keyword>
<evidence type="ECO:0000256" key="4">
    <source>
        <dbReference type="SAM" id="Phobius"/>
    </source>
</evidence>
<dbReference type="AlphaFoldDB" id="A0A4U1B4D1"/>
<dbReference type="GO" id="GO:0046872">
    <property type="term" value="F:metal ion binding"/>
    <property type="evidence" value="ECO:0007669"/>
    <property type="project" value="UniProtKB-KW"/>
</dbReference>
<dbReference type="Proteomes" id="UP000307999">
    <property type="component" value="Unassembled WGS sequence"/>
</dbReference>
<keyword evidence="4" id="KW-1133">Transmembrane helix</keyword>
<evidence type="ECO:0000256" key="2">
    <source>
        <dbReference type="PIRSR" id="PIRSR603782-1"/>
    </source>
</evidence>
<dbReference type="InterPro" id="IPR003782">
    <property type="entry name" value="SCO1/SenC"/>
</dbReference>
<dbReference type="EMBL" id="SWDB01000023">
    <property type="protein sequence ID" value="TKB44894.1"/>
    <property type="molecule type" value="Genomic_DNA"/>
</dbReference>
<dbReference type="Gene3D" id="3.40.30.10">
    <property type="entry name" value="Glutaredoxin"/>
    <property type="match status" value="1"/>
</dbReference>
<dbReference type="InterPro" id="IPR036249">
    <property type="entry name" value="Thioredoxin-like_sf"/>
</dbReference>
<comment type="caution">
    <text evidence="5">The sequence shown here is derived from an EMBL/GenBank/DDBJ whole genome shotgun (WGS) entry which is preliminary data.</text>
</comment>
<keyword evidence="3" id="KW-1015">Disulfide bond</keyword>
<dbReference type="PANTHER" id="PTHR12151">
    <property type="entry name" value="ELECTRON TRANSPORT PROTIN SCO1/SENC FAMILY MEMBER"/>
    <property type="match status" value="1"/>
</dbReference>
<evidence type="ECO:0000313" key="5">
    <source>
        <dbReference type="EMBL" id="TKB44894.1"/>
    </source>
</evidence>
<dbReference type="PANTHER" id="PTHR12151:SF25">
    <property type="entry name" value="LINALOOL DEHYDRATASE_ISOMERASE DOMAIN-CONTAINING PROTEIN"/>
    <property type="match status" value="1"/>
</dbReference>
<keyword evidence="4" id="KW-0812">Transmembrane</keyword>
<feature type="binding site" evidence="2">
    <location>
        <position position="87"/>
    </location>
    <ligand>
        <name>Cu cation</name>
        <dbReference type="ChEBI" id="CHEBI:23378"/>
    </ligand>
</feature>
<comment type="similarity">
    <text evidence="1">Belongs to the SCO1/2 family.</text>
</comment>
<feature type="transmembrane region" description="Helical" evidence="4">
    <location>
        <begin position="6"/>
        <end position="26"/>
    </location>
</feature>
<organism evidence="5 6">
    <name type="scientific">Thalassotalea mangrovi</name>
    <dbReference type="NCBI Taxonomy" id="2572245"/>
    <lineage>
        <taxon>Bacteria</taxon>
        <taxon>Pseudomonadati</taxon>
        <taxon>Pseudomonadota</taxon>
        <taxon>Gammaproteobacteria</taxon>
        <taxon>Alteromonadales</taxon>
        <taxon>Colwelliaceae</taxon>
        <taxon>Thalassotalea</taxon>
    </lineage>
</organism>
<dbReference type="SUPFAM" id="SSF52833">
    <property type="entry name" value="Thioredoxin-like"/>
    <property type="match status" value="1"/>
</dbReference>
<proteinExistence type="inferred from homology"/>
<keyword evidence="4" id="KW-0472">Membrane</keyword>
<feature type="binding site" evidence="2">
    <location>
        <position position="186"/>
    </location>
    <ligand>
        <name>Cu cation</name>
        <dbReference type="ChEBI" id="CHEBI:23378"/>
    </ligand>
</feature>
<feature type="binding site" evidence="2">
    <location>
        <position position="83"/>
    </location>
    <ligand>
        <name>Cu cation</name>
        <dbReference type="ChEBI" id="CHEBI:23378"/>
    </ligand>
</feature>
<keyword evidence="2" id="KW-0186">Copper</keyword>
<evidence type="ECO:0000313" key="6">
    <source>
        <dbReference type="Proteomes" id="UP000307999"/>
    </source>
</evidence>
<dbReference type="OrthoDB" id="9790194at2"/>
<accession>A0A4U1B4D1</accession>
<evidence type="ECO:0000256" key="1">
    <source>
        <dbReference type="ARBA" id="ARBA00010996"/>
    </source>
</evidence>
<feature type="disulfide bond" description="Redox-active" evidence="3">
    <location>
        <begin position="83"/>
        <end position="87"/>
    </location>
</feature>
<protein>
    <submittedName>
        <fullName evidence="5">SCO family protein</fullName>
    </submittedName>
</protein>
<dbReference type="Pfam" id="PF02630">
    <property type="entry name" value="SCO1-SenC"/>
    <property type="match status" value="1"/>
</dbReference>
<sequence>MRLNRLSYIAAGALLMLFATLGWKLYLQFNGLKQSSAPPKIQGKLFSAIPLGDFQLLNQHGDLIGNEVLYNHWTLLSYGYLRCPDICPTTLMVKRSVQTLLAEQNQALDLMFLSIDPVHDRPEQLKQYLNYFGENITGLTPSPQDDRYQNLLEDLAISANTIKDNRFLTASELKLRDESEQAPVSHGIYLFLINPDGELQAVLYPKVVPTMAIPQFNAAQISNDIIIAISYFNHQQQAEADMLSRLP</sequence>
<keyword evidence="2" id="KW-0479">Metal-binding</keyword>
<reference evidence="5 6" key="1">
    <citation type="submission" date="2019-04" db="EMBL/GenBank/DDBJ databases">
        <title>Thalassotalea guangxiensis sp. nov., isolated from sediment of the coastal wetland.</title>
        <authorList>
            <person name="Zheng S."/>
            <person name="Zhang D."/>
        </authorList>
    </citation>
    <scope>NUCLEOTIDE SEQUENCE [LARGE SCALE GENOMIC DNA]</scope>
    <source>
        <strain evidence="5 6">ZS-4</strain>
    </source>
</reference>